<dbReference type="PROSITE" id="PS50871">
    <property type="entry name" value="C1Q"/>
    <property type="match status" value="1"/>
</dbReference>
<feature type="region of interest" description="Disordered" evidence="6">
    <location>
        <begin position="30"/>
        <end position="127"/>
    </location>
</feature>
<feature type="compositionally biased region" description="Basic and acidic residues" evidence="6">
    <location>
        <begin position="79"/>
        <end position="108"/>
    </location>
</feature>
<dbReference type="SUPFAM" id="SSF49842">
    <property type="entry name" value="TNF-like"/>
    <property type="match status" value="1"/>
</dbReference>
<dbReference type="OMA" id="GTYYFAY"/>
<dbReference type="GeneTree" id="ENSGT00940000159828"/>
<evidence type="ECO:0000256" key="5">
    <source>
        <dbReference type="ARBA" id="ARBA00023119"/>
    </source>
</evidence>
<dbReference type="AlphaFoldDB" id="A0A9J8DK67"/>
<organism evidence="9 10">
    <name type="scientific">Cyprinus carpio carpio</name>
    <dbReference type="NCBI Taxonomy" id="630221"/>
    <lineage>
        <taxon>Eukaryota</taxon>
        <taxon>Metazoa</taxon>
        <taxon>Chordata</taxon>
        <taxon>Craniata</taxon>
        <taxon>Vertebrata</taxon>
        <taxon>Euteleostomi</taxon>
        <taxon>Actinopterygii</taxon>
        <taxon>Neopterygii</taxon>
        <taxon>Teleostei</taxon>
        <taxon>Ostariophysi</taxon>
        <taxon>Cypriniformes</taxon>
        <taxon>Cyprinidae</taxon>
        <taxon>Cyprininae</taxon>
        <taxon>Cyprinus</taxon>
    </lineage>
</organism>
<reference evidence="9" key="2">
    <citation type="submission" date="2025-09" db="UniProtKB">
        <authorList>
            <consortium name="Ensembl"/>
        </authorList>
    </citation>
    <scope>IDENTIFICATION</scope>
</reference>
<evidence type="ECO:0000256" key="7">
    <source>
        <dbReference type="SAM" id="SignalP"/>
    </source>
</evidence>
<dbReference type="InterPro" id="IPR008983">
    <property type="entry name" value="Tumour_necrosis_fac-like_dom"/>
</dbReference>
<dbReference type="Pfam" id="PF00386">
    <property type="entry name" value="C1q"/>
    <property type="match status" value="1"/>
</dbReference>
<feature type="domain" description="C1q" evidence="8">
    <location>
        <begin position="105"/>
        <end position="250"/>
    </location>
</feature>
<proteinExistence type="predicted"/>
<evidence type="ECO:0000256" key="2">
    <source>
        <dbReference type="ARBA" id="ARBA00022525"/>
    </source>
</evidence>
<evidence type="ECO:0000256" key="6">
    <source>
        <dbReference type="SAM" id="MobiDB-lite"/>
    </source>
</evidence>
<dbReference type="InterPro" id="IPR050392">
    <property type="entry name" value="Collagen/C1q_domain"/>
</dbReference>
<dbReference type="Pfam" id="PF01391">
    <property type="entry name" value="Collagen"/>
    <property type="match status" value="1"/>
</dbReference>
<evidence type="ECO:0000259" key="8">
    <source>
        <dbReference type="PROSITE" id="PS50871"/>
    </source>
</evidence>
<dbReference type="PRINTS" id="PR00007">
    <property type="entry name" value="COMPLEMNTC1Q"/>
</dbReference>
<name>A0A9J8DK67_CYPCA</name>
<dbReference type="PANTHER" id="PTHR15427">
    <property type="entry name" value="EMILIN ELASTIN MICROFIBRIL INTERFACE-LOCATED PROTEIN ELASTIN MICROFIBRIL INTERFACER"/>
    <property type="match status" value="1"/>
</dbReference>
<feature type="signal peptide" evidence="7">
    <location>
        <begin position="1"/>
        <end position="20"/>
    </location>
</feature>
<evidence type="ECO:0000256" key="3">
    <source>
        <dbReference type="ARBA" id="ARBA00022530"/>
    </source>
</evidence>
<evidence type="ECO:0000313" key="10">
    <source>
        <dbReference type="Proteomes" id="UP001108240"/>
    </source>
</evidence>
<evidence type="ECO:0000256" key="4">
    <source>
        <dbReference type="ARBA" id="ARBA00022729"/>
    </source>
</evidence>
<keyword evidence="2" id="KW-0964">Secreted</keyword>
<accession>A0A9J8DK67</accession>
<sequence>MTLLWKILLGIFLTGRLSQSQDLPEENIEQTVLNEGTEGRVDVEEPEGPGTDISQPDHRQPCAMWMGGVPGTPGHSGKPGKDGRDGRDGPRGEKGDKGEAGEKGDPGQKGDIGLAGPRGFPGNPGLKGARGESALSYHSFFYNDQHHYDDVSGKFRCVLPGVYFFTYHLTVYTKDAKVSLYMNGKTIMFTFDQYQETNVDQASGSVILRLEAGDEVWLQVYGDEAFGGVYADNTNDSTFSGFLLYPDVPASALRR</sequence>
<dbReference type="Ensembl" id="ENSCCRT00000177462.1">
    <property type="protein sequence ID" value="ENSCCRP00000179776.1"/>
    <property type="gene ID" value="ENSCCRG00000057353.1"/>
</dbReference>
<evidence type="ECO:0000256" key="1">
    <source>
        <dbReference type="ARBA" id="ARBA00004498"/>
    </source>
</evidence>
<dbReference type="InterPro" id="IPR001073">
    <property type="entry name" value="C1q_dom"/>
</dbReference>
<keyword evidence="10" id="KW-1185">Reference proteome</keyword>
<reference evidence="9" key="1">
    <citation type="submission" date="2025-08" db="UniProtKB">
        <authorList>
            <consortium name="Ensembl"/>
        </authorList>
    </citation>
    <scope>IDENTIFICATION</scope>
</reference>
<dbReference type="SMART" id="SM00110">
    <property type="entry name" value="C1Q"/>
    <property type="match status" value="1"/>
</dbReference>
<keyword evidence="3" id="KW-0272">Extracellular matrix</keyword>
<feature type="chain" id="PRO_5039928524" evidence="7">
    <location>
        <begin position="21"/>
        <end position="255"/>
    </location>
</feature>
<dbReference type="GO" id="GO:0005581">
    <property type="term" value="C:collagen trimer"/>
    <property type="evidence" value="ECO:0007669"/>
    <property type="project" value="UniProtKB-KW"/>
</dbReference>
<evidence type="ECO:0000313" key="9">
    <source>
        <dbReference type="Ensembl" id="ENSCCRP00000179776.1"/>
    </source>
</evidence>
<protein>
    <submittedName>
        <fullName evidence="9">Adiponectin, C1Q and collagen domain containing, b</fullName>
    </submittedName>
</protein>
<comment type="subcellular location">
    <subcellularLocation>
        <location evidence="1">Secreted</location>
        <location evidence="1">Extracellular space</location>
        <location evidence="1">Extracellular matrix</location>
    </subcellularLocation>
</comment>
<keyword evidence="5" id="KW-0176">Collagen</keyword>
<keyword evidence="4 7" id="KW-0732">Signal</keyword>
<dbReference type="Proteomes" id="UP001108240">
    <property type="component" value="Unplaced"/>
</dbReference>
<dbReference type="Gene3D" id="2.60.120.40">
    <property type="match status" value="1"/>
</dbReference>
<dbReference type="InterPro" id="IPR008160">
    <property type="entry name" value="Collagen"/>
</dbReference>
<dbReference type="PANTHER" id="PTHR15427:SF20">
    <property type="entry name" value="ADIPONECTIN"/>
    <property type="match status" value="1"/>
</dbReference>
<dbReference type="FunFam" id="2.60.120.40:FF:000001">
    <property type="entry name" value="Complement C1q B chain"/>
    <property type="match status" value="1"/>
</dbReference>